<dbReference type="Gene3D" id="1.25.10.10">
    <property type="entry name" value="Leucine-rich Repeat Variant"/>
    <property type="match status" value="3"/>
</dbReference>
<dbReference type="SMART" id="SM01036">
    <property type="entry name" value="BP28CT"/>
    <property type="match status" value="1"/>
</dbReference>
<dbReference type="GO" id="GO:0030515">
    <property type="term" value="F:snoRNA binding"/>
    <property type="evidence" value="ECO:0007669"/>
    <property type="project" value="TreeGrafter"/>
</dbReference>
<comment type="subcellular location">
    <subcellularLocation>
        <location evidence="1 8">Nucleus</location>
        <location evidence="1 8">Nucleolus</location>
    </subcellularLocation>
</comment>
<dbReference type="PROSITE" id="PS50077">
    <property type="entry name" value="HEAT_REPEAT"/>
    <property type="match status" value="1"/>
</dbReference>
<dbReference type="PANTHER" id="PTHR13457">
    <property type="entry name" value="BAP28"/>
    <property type="match status" value="1"/>
</dbReference>
<keyword evidence="9" id="KW-0175">Coiled coil</keyword>
<evidence type="ECO:0000256" key="10">
    <source>
        <dbReference type="SAM" id="MobiDB-lite"/>
    </source>
</evidence>
<dbReference type="Pfam" id="PF23243">
    <property type="entry name" value="HEAT_HEATR1"/>
    <property type="match status" value="1"/>
</dbReference>
<dbReference type="InterPro" id="IPR056473">
    <property type="entry name" value="HEAT_Utp10/HEAT1"/>
</dbReference>
<comment type="similarity">
    <text evidence="2 8">Belongs to the HEATR1/UTP10 family.</text>
</comment>
<comment type="caution">
    <text evidence="12">The sequence shown here is derived from an EMBL/GenBank/DDBJ whole genome shotgun (WGS) entry which is preliminary data.</text>
</comment>
<evidence type="ECO:0000256" key="4">
    <source>
        <dbReference type="ARBA" id="ARBA00022552"/>
    </source>
</evidence>
<keyword evidence="13" id="KW-1185">Reference proteome</keyword>
<dbReference type="Pfam" id="PF08146">
    <property type="entry name" value="BP28CT"/>
    <property type="match status" value="1"/>
</dbReference>
<protein>
    <recommendedName>
        <fullName evidence="8">HEAT repeat-containing protein 1</fullName>
    </recommendedName>
</protein>
<evidence type="ECO:0000256" key="9">
    <source>
        <dbReference type="SAM" id="Coils"/>
    </source>
</evidence>
<evidence type="ECO:0000256" key="5">
    <source>
        <dbReference type="ARBA" id="ARBA00023242"/>
    </source>
</evidence>
<accession>A0AAN8BWM0</accession>
<dbReference type="GO" id="GO:0034455">
    <property type="term" value="C:t-UTP complex"/>
    <property type="evidence" value="ECO:0007669"/>
    <property type="project" value="TreeGrafter"/>
</dbReference>
<evidence type="ECO:0000256" key="8">
    <source>
        <dbReference type="RuleBase" id="RU367065"/>
    </source>
</evidence>
<dbReference type="Pfam" id="PF12397">
    <property type="entry name" value="U3snoRNP10"/>
    <property type="match status" value="1"/>
</dbReference>
<evidence type="ECO:0000256" key="6">
    <source>
        <dbReference type="ARBA" id="ARBA00023274"/>
    </source>
</evidence>
<dbReference type="Pfam" id="PF10363">
    <property type="entry name" value="RTP1_C1"/>
    <property type="match status" value="1"/>
</dbReference>
<feature type="region of interest" description="Disordered" evidence="10">
    <location>
        <begin position="1647"/>
        <end position="1667"/>
    </location>
</feature>
<dbReference type="GO" id="GO:0032040">
    <property type="term" value="C:small-subunit processome"/>
    <property type="evidence" value="ECO:0007669"/>
    <property type="project" value="TreeGrafter"/>
</dbReference>
<dbReference type="InterPro" id="IPR040191">
    <property type="entry name" value="UTP10"/>
</dbReference>
<dbReference type="GO" id="GO:0045943">
    <property type="term" value="P:positive regulation of transcription by RNA polymerase I"/>
    <property type="evidence" value="ECO:0007669"/>
    <property type="project" value="TreeGrafter"/>
</dbReference>
<evidence type="ECO:0000256" key="1">
    <source>
        <dbReference type="ARBA" id="ARBA00004604"/>
    </source>
</evidence>
<feature type="compositionally biased region" description="Low complexity" evidence="10">
    <location>
        <begin position="1657"/>
        <end position="1667"/>
    </location>
</feature>
<reference evidence="12 13" key="1">
    <citation type="journal article" date="2023" name="Mol. Biol. Evol.">
        <title>Genomics of Secondarily Temperate Adaptation in the Only Non-Antarctic Icefish.</title>
        <authorList>
            <person name="Rivera-Colon A.G."/>
            <person name="Rayamajhi N."/>
            <person name="Minhas B.F."/>
            <person name="Madrigal G."/>
            <person name="Bilyk K.T."/>
            <person name="Yoon V."/>
            <person name="Hune M."/>
            <person name="Gregory S."/>
            <person name="Cheng C.H.C."/>
            <person name="Catchen J.M."/>
        </authorList>
    </citation>
    <scope>NUCLEOTIDE SEQUENCE [LARGE SCALE GENOMIC DNA]</scope>
    <source>
        <tissue evidence="12">White muscle</tissue>
    </source>
</reference>
<dbReference type="GO" id="GO:0000462">
    <property type="term" value="P:maturation of SSU-rRNA from tricistronic rRNA transcript (SSU-rRNA, 5.8S rRNA, LSU-rRNA)"/>
    <property type="evidence" value="ECO:0007669"/>
    <property type="project" value="TreeGrafter"/>
</dbReference>
<keyword evidence="4 8" id="KW-0698">rRNA processing</keyword>
<feature type="domain" description="BP28 C-terminal" evidence="11">
    <location>
        <begin position="1864"/>
        <end position="2014"/>
    </location>
</feature>
<comment type="function">
    <text evidence="8">Involved in nucleolar processing of pre-18S ribosomal RNA.</text>
</comment>
<dbReference type="GO" id="GO:0030686">
    <property type="term" value="C:90S preribosome"/>
    <property type="evidence" value="ECO:0007669"/>
    <property type="project" value="TreeGrafter"/>
</dbReference>
<proteinExistence type="inferred from homology"/>
<dbReference type="InterPro" id="IPR011989">
    <property type="entry name" value="ARM-like"/>
</dbReference>
<dbReference type="InterPro" id="IPR019451">
    <property type="entry name" value="Rtp1_C1"/>
</dbReference>
<evidence type="ECO:0000256" key="3">
    <source>
        <dbReference type="ARBA" id="ARBA00022517"/>
    </source>
</evidence>
<evidence type="ECO:0000256" key="2">
    <source>
        <dbReference type="ARBA" id="ARBA00010559"/>
    </source>
</evidence>
<evidence type="ECO:0000313" key="13">
    <source>
        <dbReference type="Proteomes" id="UP001331515"/>
    </source>
</evidence>
<keyword evidence="3 8" id="KW-0690">Ribosome biogenesis</keyword>
<dbReference type="EMBL" id="JAURVH010001536">
    <property type="protein sequence ID" value="KAK5891588.1"/>
    <property type="molecule type" value="Genomic_DNA"/>
</dbReference>
<dbReference type="SUPFAM" id="SSF48371">
    <property type="entry name" value="ARM repeat"/>
    <property type="match status" value="2"/>
</dbReference>
<evidence type="ECO:0000256" key="7">
    <source>
        <dbReference type="PROSITE-ProRule" id="PRU00103"/>
    </source>
</evidence>
<sequence length="2148" mass="239397">MTSLAQQLKRLAVTQTPKEVVSLLFDPKDAASMDRSTFYALGCTGLEVLLGIEPAFQEFKNSLFSLASLTLERSVQSKEVNEKLDTTIALFLARLCPYFLLKPAHKCIEWLVHRFHIQRYNADSLLGCALPYHNTKVFVRVLQLLHLREKTNWSWLHPVQKAGVPLSREALVSHCCSDLSFMDFICSLVTKSIQAYSGATESSSKLRVVFTFYASVIVSSLDSAKRISDANISKLLPFIQQGLSSPLPDFTAASYMLVCQLAVKQVLKQRLVEALSLSICRSLIQDQRLLKEGLGCLTVLMQSQGEGPGNKALRVLISVPLLVSSLQEMSVSHDVSPLLKHLLPHLLHQLLTCKPGESQTELSVLENILQNLPLINGLDQTVARLLLEEYLSQRDVSAETLSSMDLTLQPLIRLLESRFCVALDGILAGHVTSVDGSDQKRLFHRFLSLSMSGGKYQILGDSDTSLLLSLKHPQPVVRVSALTHLRDAITYRQQNLNAAFLRDVVIESLQDDEPTVAAAAVKVLEVLLDVLDPEDVVTNLLSLLLRRQLSHAEAWLPVLTEAVRLLSDWRLGNGDAERPQRAGWRLLPLLVLSSLADLPLLSCLIRCPLLRTHPLTLTWEQELEALMKTRSEPDFLVTVNERLVSTMTKNISDMEKFCRRDALKKLSALVEQQKGPSLRVRTSFVVLTRVLLQVLGELSEMQHIITAQSVFQLLERPLLEACRGDNPPSSTETQEVSSFSMVFSHFLLSADQLTFSSVLVTLLRDFISNLHCPNNAFKAGVWWNPEKLDNNTCGYLSLMLQISSLLIRGASEGPNAAACRDLMKLLIQVHFPSPPLLFRFLCVMWGYVGNHGDQLDIQVDAVLQTRALYMGAALLTNQSTVMLQELSSAQSPVVPSLLCCLSSPVREVRRAGLSALQNLSAASASPFQPITEKLLKTSEEVIADPAYLSQALGVLQDQSVVSLQPLLQSVQMSCCPSYSATCLLRNLRHVNGSSVLAGLLPVLENLLDQSAPDVPPLLRDEAQLVLLILGKFSQEAAPLLDQDQNCLDLFIRVLKTQHPLHPDLPSCQTTALEQMTKPFFSALGEAVQQRLLTAMFDVLTGSRSPLVADTIRSVFKRIAVHGQLLANELAPHEKPKVKVTVQQTRRMSQRNPLEAPGGLESPEEGAVCWRRVSLILELLQNKKKLKRAESLVPVLFSLLHRSLDSSPSDDTNIEYIKQLLLSCLLNIVQKLKPEGGAAGTEHLEEEKFSVELVVQCIRFSDIPQTHHNALQLLGAAAAIYPEKVLHNIMPIFTFMGANILRLDDAYSFRVIEQTLTMVIPALIQAHQLSEGGSSPSLVAVVTRIVHVFVDALPHVPEHRRLPVLHQLVQTLSPAPFLWILMLLLFKLHASSSTAASGKAFLAATGSELKNPKQDTHKKAALENDVEFWISLCCQFDVSDQLTSLINILNFLLQLPEDKDDAAALKSSAGQRGAMMKRKDEDEEVHDLIFSLETHSSKELRHFKFLCVSFMAQLLNSNAFIAKVADGGDAEDASLQPLQQKLLEEILRYINSVARCVEKNADKPTGKFWRVLLNKAYDLLDKVNSLLPTDTFITVMKGLMGNRLPSVRRKAMELLNNKLQHRTQWDEQQVTVLLQLIDDLLCIVGKQQEQPEQEQEQPEQQQEQPEQETAINRQTALFSLKLLCRNLGSGHQGAFSPVLQRAVQLVEEPTEEKNVTGSAMLLIAEAVSTLKALAIPQLPRLMPAVLLALSDRKQLLTNEILLLSAVTALQRITETLPHFFSPYLQETITQVCSLTRLVESSSSSSAGAQLSSRLSSLRVTLATKLPPRVLLPSLTKCYSSMVLDRQGQLGVLLSILQEHIDHMEREQLSHHQSELTSFFLSALDFRAQHCQGDLQRTSEVEGHVIDCLLAMVLKLSEVTFRPLFFKLLDWSKTGSKERLLTFFRLSEVLAEKLKSLFVLFAGNLVKPIADLLTLSNCSQTSEPLFASLSSQKVCLLLHFLLDCLYKICLYDTQRFLSRERADTLLQPLLDQMENSVGGQEASRLRLTQNLVPCLGQFSVALADDSLWKTLNYQILLKTRHTLPEVRFSSLLVLMELASKLKENYVSLLPETIPFLAELMEDECEEVEQQVQIVIQEMENILGEPMLSYF</sequence>
<dbReference type="PANTHER" id="PTHR13457:SF1">
    <property type="entry name" value="HEAT REPEAT-CONTAINING PROTEIN 1"/>
    <property type="match status" value="1"/>
</dbReference>
<dbReference type="InterPro" id="IPR016024">
    <property type="entry name" value="ARM-type_fold"/>
</dbReference>
<name>A0AAN8BWM0_CHAGU</name>
<keyword evidence="5 8" id="KW-0539">Nucleus</keyword>
<feature type="repeat" description="HEAT" evidence="7">
    <location>
        <begin position="501"/>
        <end position="539"/>
    </location>
</feature>
<keyword evidence="6 8" id="KW-0687">Ribonucleoprotein</keyword>
<evidence type="ECO:0000259" key="11">
    <source>
        <dbReference type="SMART" id="SM01036"/>
    </source>
</evidence>
<organism evidence="12 13">
    <name type="scientific">Champsocephalus gunnari</name>
    <name type="common">Mackerel icefish</name>
    <dbReference type="NCBI Taxonomy" id="52237"/>
    <lineage>
        <taxon>Eukaryota</taxon>
        <taxon>Metazoa</taxon>
        <taxon>Chordata</taxon>
        <taxon>Craniata</taxon>
        <taxon>Vertebrata</taxon>
        <taxon>Euteleostomi</taxon>
        <taxon>Actinopterygii</taxon>
        <taxon>Neopterygii</taxon>
        <taxon>Teleostei</taxon>
        <taxon>Neoteleostei</taxon>
        <taxon>Acanthomorphata</taxon>
        <taxon>Eupercaria</taxon>
        <taxon>Perciformes</taxon>
        <taxon>Notothenioidei</taxon>
        <taxon>Channichthyidae</taxon>
        <taxon>Champsocephalus</taxon>
    </lineage>
</organism>
<feature type="coiled-coil region" evidence="9">
    <location>
        <begin position="2115"/>
        <end position="2142"/>
    </location>
</feature>
<dbReference type="Proteomes" id="UP001331515">
    <property type="component" value="Unassembled WGS sequence"/>
</dbReference>
<dbReference type="InterPro" id="IPR012954">
    <property type="entry name" value="BP28_C_dom"/>
</dbReference>
<dbReference type="InterPro" id="IPR022125">
    <property type="entry name" value="U3snoRNP10_N"/>
</dbReference>
<dbReference type="InterPro" id="IPR021133">
    <property type="entry name" value="HEAT_type_2"/>
</dbReference>
<evidence type="ECO:0000313" key="12">
    <source>
        <dbReference type="EMBL" id="KAK5891588.1"/>
    </source>
</evidence>
<gene>
    <name evidence="12" type="ORF">CgunFtcFv8_018821</name>
</gene>